<organism evidence="1 2">
    <name type="scientific">Mycteria americana</name>
    <name type="common">Wood stork</name>
    <dbReference type="NCBI Taxonomy" id="33587"/>
    <lineage>
        <taxon>Eukaryota</taxon>
        <taxon>Metazoa</taxon>
        <taxon>Chordata</taxon>
        <taxon>Craniata</taxon>
        <taxon>Vertebrata</taxon>
        <taxon>Euteleostomi</taxon>
        <taxon>Archelosauria</taxon>
        <taxon>Archosauria</taxon>
        <taxon>Dinosauria</taxon>
        <taxon>Saurischia</taxon>
        <taxon>Theropoda</taxon>
        <taxon>Coelurosauria</taxon>
        <taxon>Aves</taxon>
        <taxon>Neognathae</taxon>
        <taxon>Neoaves</taxon>
        <taxon>Aequornithes</taxon>
        <taxon>Ciconiiformes</taxon>
        <taxon>Ciconiidae</taxon>
        <taxon>Mycteria</taxon>
    </lineage>
</organism>
<accession>A0AAN7NLS6</accession>
<proteinExistence type="predicted"/>
<keyword evidence="2" id="KW-1185">Reference proteome</keyword>
<comment type="caution">
    <text evidence="1">The sequence shown here is derived from an EMBL/GenBank/DDBJ whole genome shotgun (WGS) entry which is preliminary data.</text>
</comment>
<dbReference type="Proteomes" id="UP001333110">
    <property type="component" value="Unassembled WGS sequence"/>
</dbReference>
<reference evidence="1 2" key="1">
    <citation type="journal article" date="2023" name="J. Hered.">
        <title>Chromosome-level genome of the wood stork (Mycteria americana) provides insight into avian chromosome evolution.</title>
        <authorList>
            <person name="Flamio R. Jr."/>
            <person name="Ramstad K.M."/>
        </authorList>
    </citation>
    <scope>NUCLEOTIDE SEQUENCE [LARGE SCALE GENOMIC DNA]</scope>
    <source>
        <strain evidence="1">JAX WOST 10</strain>
    </source>
</reference>
<gene>
    <name evidence="1" type="ORF">QYF61_021999</name>
</gene>
<evidence type="ECO:0000313" key="2">
    <source>
        <dbReference type="Proteomes" id="UP001333110"/>
    </source>
</evidence>
<dbReference type="EMBL" id="JAUNZN010000002">
    <property type="protein sequence ID" value="KAK4827849.1"/>
    <property type="molecule type" value="Genomic_DNA"/>
</dbReference>
<name>A0AAN7NLS6_MYCAM</name>
<sequence length="166" mass="18834">MHPQEGYKAGDRAGRNVCEEQLRSLDLSGLEKRRLRGDLVALYSFLRRGSGEGGAELFSLVSSDRTCGNGSKLHQGRFRLDIKKHFFTERVVKHWNRLPREVVVDAPSLSKRHLDNALHNTLYLLVGPELVRQLDQMIVHIDHNTHMHYTADSSKNSNTPASRASH</sequence>
<dbReference type="AlphaFoldDB" id="A0AAN7NLS6"/>
<protein>
    <submittedName>
        <fullName evidence="1">Uncharacterized protein</fullName>
    </submittedName>
</protein>
<evidence type="ECO:0000313" key="1">
    <source>
        <dbReference type="EMBL" id="KAK4827849.1"/>
    </source>
</evidence>